<accession>A0A1V4JVD9</accession>
<dbReference type="Proteomes" id="UP000190648">
    <property type="component" value="Unassembled WGS sequence"/>
</dbReference>
<proteinExistence type="predicted"/>
<dbReference type="PANTHER" id="PTHR33395">
    <property type="entry name" value="TRANSCRIPTASE, PUTATIVE-RELATED-RELATED"/>
    <property type="match status" value="1"/>
</dbReference>
<keyword evidence="2" id="KW-1185">Reference proteome</keyword>
<dbReference type="AlphaFoldDB" id="A0A1V4JVD9"/>
<dbReference type="OrthoDB" id="416454at2759"/>
<dbReference type="STRING" id="372326.A0A1V4JVD9"/>
<dbReference type="GO" id="GO:0007508">
    <property type="term" value="P:larval heart development"/>
    <property type="evidence" value="ECO:0007669"/>
    <property type="project" value="TreeGrafter"/>
</dbReference>
<evidence type="ECO:0000313" key="2">
    <source>
        <dbReference type="Proteomes" id="UP000190648"/>
    </source>
</evidence>
<dbReference type="GO" id="GO:0061343">
    <property type="term" value="P:cell adhesion involved in heart morphogenesis"/>
    <property type="evidence" value="ECO:0007669"/>
    <property type="project" value="TreeGrafter"/>
</dbReference>
<reference evidence="1 2" key="1">
    <citation type="submission" date="2016-02" db="EMBL/GenBank/DDBJ databases">
        <title>Band-tailed pigeon sequencing and assembly.</title>
        <authorList>
            <person name="Soares A.E."/>
            <person name="Novak B.J."/>
            <person name="Rice E.S."/>
            <person name="O'Connell B."/>
            <person name="Chang D."/>
            <person name="Weber S."/>
            <person name="Shapiro B."/>
        </authorList>
    </citation>
    <scope>NUCLEOTIDE SEQUENCE [LARGE SCALE GENOMIC DNA]</scope>
    <source>
        <strain evidence="1">BTP2013</strain>
        <tissue evidence="1">Blood</tissue>
    </source>
</reference>
<organism evidence="1 2">
    <name type="scientific">Patagioenas fasciata monilis</name>
    <dbReference type="NCBI Taxonomy" id="372326"/>
    <lineage>
        <taxon>Eukaryota</taxon>
        <taxon>Metazoa</taxon>
        <taxon>Chordata</taxon>
        <taxon>Craniata</taxon>
        <taxon>Vertebrata</taxon>
        <taxon>Euteleostomi</taxon>
        <taxon>Archelosauria</taxon>
        <taxon>Archosauria</taxon>
        <taxon>Dinosauria</taxon>
        <taxon>Saurischia</taxon>
        <taxon>Theropoda</taxon>
        <taxon>Coelurosauria</taxon>
        <taxon>Aves</taxon>
        <taxon>Neognathae</taxon>
        <taxon>Neoaves</taxon>
        <taxon>Columbimorphae</taxon>
        <taxon>Columbiformes</taxon>
        <taxon>Columbidae</taxon>
        <taxon>Patagioenas</taxon>
    </lineage>
</organism>
<dbReference type="EMBL" id="LSYS01006073">
    <property type="protein sequence ID" value="OPJ76114.1"/>
    <property type="molecule type" value="Genomic_DNA"/>
</dbReference>
<dbReference type="PANTHER" id="PTHR33395:SF22">
    <property type="entry name" value="REVERSE TRANSCRIPTASE DOMAIN-CONTAINING PROTEIN"/>
    <property type="match status" value="1"/>
</dbReference>
<evidence type="ECO:0000313" key="1">
    <source>
        <dbReference type="EMBL" id="OPJ76114.1"/>
    </source>
</evidence>
<gene>
    <name evidence="1" type="ORF">AV530_015417</name>
</gene>
<sequence>MNTTSKLATMDKQKIEVLNNLFASDFTGKLSSHILSGWTSRPGRREQSLSIVSEDQVRGHLRNLNVHKPMGPDEMYSRVLRELDDAVAKPLSVIFKKSWQSSEVLGD</sequence>
<comment type="caution">
    <text evidence="1">The sequence shown here is derived from an EMBL/GenBank/DDBJ whole genome shotgun (WGS) entry which is preliminary data.</text>
</comment>
<dbReference type="GO" id="GO:0031012">
    <property type="term" value="C:extracellular matrix"/>
    <property type="evidence" value="ECO:0007669"/>
    <property type="project" value="TreeGrafter"/>
</dbReference>
<name>A0A1V4JVD9_PATFA</name>
<protein>
    <submittedName>
        <fullName evidence="1">Uncharacterized protein</fullName>
    </submittedName>
</protein>